<keyword evidence="10" id="KW-1185">Reference proteome</keyword>
<evidence type="ECO:0000313" key="10">
    <source>
        <dbReference type="Proteomes" id="UP000030747"/>
    </source>
</evidence>
<reference evidence="9" key="1">
    <citation type="submission" date="2013-10" db="EMBL/GenBank/DDBJ databases">
        <title>Genomic analysis of the causative agents of coccidiosis in chickens.</title>
        <authorList>
            <person name="Reid A.J."/>
            <person name="Blake D."/>
            <person name="Billington K."/>
            <person name="Browne H."/>
            <person name="Dunn M."/>
            <person name="Hung S."/>
            <person name="Kawahara F."/>
            <person name="Miranda-Saavedra D."/>
            <person name="Mourier T."/>
            <person name="Nagra H."/>
            <person name="Otto T.D."/>
            <person name="Rawlings N."/>
            <person name="Sanchez A."/>
            <person name="Sanders M."/>
            <person name="Subramaniam C."/>
            <person name="Tay Y."/>
            <person name="Dear P."/>
            <person name="Doerig C."/>
            <person name="Gruber A."/>
            <person name="Parkinson J."/>
            <person name="Shirley M."/>
            <person name="Wan K.L."/>
            <person name="Berriman M."/>
            <person name="Tomley F."/>
            <person name="Pain A."/>
        </authorList>
    </citation>
    <scope>NUCLEOTIDE SEQUENCE [LARGE SCALE GENOMIC DNA]</scope>
    <source>
        <strain evidence="9">Houghton</strain>
    </source>
</reference>
<dbReference type="PANTHER" id="PTHR20902:SF0">
    <property type="entry name" value="TRAFFICKING PROTEIN PARTICLE COMPLEX SUBUNIT 5"/>
    <property type="match status" value="1"/>
</dbReference>
<evidence type="ECO:0000256" key="6">
    <source>
        <dbReference type="ARBA" id="ARBA00022892"/>
    </source>
</evidence>
<dbReference type="VEuPathDB" id="ToxoDB:ETH_00008275"/>
<name>U6KYV3_EIMTE</name>
<dbReference type="GeneID" id="25250857"/>
<keyword evidence="7" id="KW-0333">Golgi apparatus</keyword>
<evidence type="ECO:0000256" key="5">
    <source>
        <dbReference type="ARBA" id="ARBA00022824"/>
    </source>
</evidence>
<evidence type="ECO:0000256" key="7">
    <source>
        <dbReference type="ARBA" id="ARBA00023034"/>
    </source>
</evidence>
<keyword evidence="8" id="KW-0812">Transmembrane</keyword>
<dbReference type="Proteomes" id="UP000030747">
    <property type="component" value="Unassembled WGS sequence"/>
</dbReference>
<proteinExistence type="inferred from homology"/>
<dbReference type="OMA" id="VCLLNEY"/>
<sequence>MDKTKTERRRSLGHPSLMERSLQRSTHEVSLSSFSFLFSEMVQYSLNAAKKGYRMEDRLHEMGLRIGYKVLELVAFRERAAKREIRIVSFLSFVASAVWRCLFGRSMELLRAQDTELEYMLNDKELLTNKFISPPRDLGHLNCGAFAAGIIEGLLCSAEFVRVRLVGWCCCCCGCWVCCCLCFDLAAAATAAAAALP</sequence>
<dbReference type="RefSeq" id="XP_013234102.1">
    <property type="nucleotide sequence ID" value="XM_013378648.1"/>
</dbReference>
<dbReference type="GO" id="GO:1990072">
    <property type="term" value="C:TRAPPIII protein complex"/>
    <property type="evidence" value="ECO:0007669"/>
    <property type="project" value="TreeGrafter"/>
</dbReference>
<dbReference type="SUPFAM" id="SSF111126">
    <property type="entry name" value="Ligand-binding domain in the NO signalling and Golgi transport"/>
    <property type="match status" value="1"/>
</dbReference>
<dbReference type="InterPro" id="IPR016696">
    <property type="entry name" value="TRAPP-I_su5"/>
</dbReference>
<evidence type="ECO:0000256" key="4">
    <source>
        <dbReference type="ARBA" id="ARBA00022448"/>
    </source>
</evidence>
<protein>
    <submittedName>
        <fullName evidence="9">Transport protein particle component Bet3 domain-containing protein, putative</fullName>
    </submittedName>
</protein>
<dbReference type="CDD" id="cd14943">
    <property type="entry name" value="TRAPPC5_Trs31"/>
    <property type="match status" value="1"/>
</dbReference>
<dbReference type="GO" id="GO:0006888">
    <property type="term" value="P:endoplasmic reticulum to Golgi vesicle-mediated transport"/>
    <property type="evidence" value="ECO:0007669"/>
    <property type="project" value="TreeGrafter"/>
</dbReference>
<organism evidence="9 10">
    <name type="scientific">Eimeria tenella</name>
    <name type="common">Coccidian parasite</name>
    <dbReference type="NCBI Taxonomy" id="5802"/>
    <lineage>
        <taxon>Eukaryota</taxon>
        <taxon>Sar</taxon>
        <taxon>Alveolata</taxon>
        <taxon>Apicomplexa</taxon>
        <taxon>Conoidasida</taxon>
        <taxon>Coccidia</taxon>
        <taxon>Eucoccidiorida</taxon>
        <taxon>Eimeriorina</taxon>
        <taxon>Eimeriidae</taxon>
        <taxon>Eimeria</taxon>
    </lineage>
</organism>
<dbReference type="GO" id="GO:1990071">
    <property type="term" value="C:TRAPPII protein complex"/>
    <property type="evidence" value="ECO:0007669"/>
    <property type="project" value="TreeGrafter"/>
</dbReference>
<dbReference type="VEuPathDB" id="ToxoDB:ETH2_1031300"/>
<dbReference type="AlphaFoldDB" id="U6KYV3"/>
<dbReference type="OrthoDB" id="10254842at2759"/>
<keyword evidence="5" id="KW-0256">Endoplasmic reticulum</keyword>
<keyword evidence="4" id="KW-0813">Transport</keyword>
<dbReference type="GO" id="GO:0005783">
    <property type="term" value="C:endoplasmic reticulum"/>
    <property type="evidence" value="ECO:0007669"/>
    <property type="project" value="UniProtKB-SubCell"/>
</dbReference>
<comment type="similarity">
    <text evidence="3">Belongs to the TRAPP small subunits family. BET3 subfamily.</text>
</comment>
<evidence type="ECO:0000313" key="9">
    <source>
        <dbReference type="EMBL" id="CDJ43352.1"/>
    </source>
</evidence>
<dbReference type="Pfam" id="PF04051">
    <property type="entry name" value="TRAPP"/>
    <property type="match status" value="1"/>
</dbReference>
<dbReference type="GO" id="GO:1990070">
    <property type="term" value="C:TRAPPI protein complex"/>
    <property type="evidence" value="ECO:0007669"/>
    <property type="project" value="TreeGrafter"/>
</dbReference>
<keyword evidence="8" id="KW-1133">Transmembrane helix</keyword>
<accession>U6KYV3</accession>
<dbReference type="PANTHER" id="PTHR20902">
    <property type="entry name" value="41-2 PROTEIN ANTIGEN-RELATED"/>
    <property type="match status" value="1"/>
</dbReference>
<evidence type="ECO:0000256" key="3">
    <source>
        <dbReference type="ARBA" id="ARBA00006218"/>
    </source>
</evidence>
<evidence type="ECO:0000256" key="2">
    <source>
        <dbReference type="ARBA" id="ARBA00004555"/>
    </source>
</evidence>
<evidence type="ECO:0000256" key="1">
    <source>
        <dbReference type="ARBA" id="ARBA00004240"/>
    </source>
</evidence>
<dbReference type="EMBL" id="HG675762">
    <property type="protein sequence ID" value="CDJ43352.1"/>
    <property type="molecule type" value="Genomic_DNA"/>
</dbReference>
<dbReference type="InterPro" id="IPR007194">
    <property type="entry name" value="TRAPP_component"/>
</dbReference>
<dbReference type="InterPro" id="IPR024096">
    <property type="entry name" value="NO_sig/Golgi_transp_ligand-bd"/>
</dbReference>
<comment type="subcellular location">
    <subcellularLocation>
        <location evidence="1">Endoplasmic reticulum</location>
    </subcellularLocation>
    <subcellularLocation>
        <location evidence="2">Golgi apparatus</location>
    </subcellularLocation>
</comment>
<keyword evidence="8" id="KW-0472">Membrane</keyword>
<evidence type="ECO:0000256" key="8">
    <source>
        <dbReference type="SAM" id="Phobius"/>
    </source>
</evidence>
<dbReference type="Gene3D" id="3.30.1380.20">
    <property type="entry name" value="Trafficking protein particle complex subunit 3"/>
    <property type="match status" value="1"/>
</dbReference>
<feature type="transmembrane region" description="Helical" evidence="8">
    <location>
        <begin position="165"/>
        <end position="196"/>
    </location>
</feature>
<keyword evidence="6" id="KW-0931">ER-Golgi transport</keyword>
<gene>
    <name evidence="9" type="ORF">ETH_00008275</name>
</gene>
<reference evidence="9" key="2">
    <citation type="submission" date="2013-10" db="EMBL/GenBank/DDBJ databases">
        <authorList>
            <person name="Aslett M."/>
        </authorList>
    </citation>
    <scope>NUCLEOTIDE SEQUENCE [LARGE SCALE GENOMIC DNA]</scope>
    <source>
        <strain evidence="9">Houghton</strain>
    </source>
</reference>